<dbReference type="PATRIC" id="fig|2198.3.peg.1804"/>
<protein>
    <submittedName>
        <fullName evidence="1">Exoribonuclease II</fullName>
    </submittedName>
</protein>
<dbReference type="EMBL" id="LGHE01000246">
    <property type="protein sequence ID" value="KUK99593.1"/>
    <property type="molecule type" value="Genomic_DNA"/>
</dbReference>
<accession>A0A101IQM1</accession>
<evidence type="ECO:0000313" key="2">
    <source>
        <dbReference type="Proteomes" id="UP000054598"/>
    </source>
</evidence>
<proteinExistence type="predicted"/>
<organism evidence="1 2">
    <name type="scientific">Methanoculleus marisnigri</name>
    <dbReference type="NCBI Taxonomy" id="2198"/>
    <lineage>
        <taxon>Archaea</taxon>
        <taxon>Methanobacteriati</taxon>
        <taxon>Methanobacteriota</taxon>
        <taxon>Stenosarchaea group</taxon>
        <taxon>Methanomicrobia</taxon>
        <taxon>Methanomicrobiales</taxon>
        <taxon>Methanomicrobiaceae</taxon>
        <taxon>Methanoculleus</taxon>
    </lineage>
</organism>
<sequence length="42" mass="4636">MKKRRTEQGALALETIEAAPVVTDGQVRGLVIQQQNRARCCP</sequence>
<dbReference type="Proteomes" id="UP000054598">
    <property type="component" value="Unassembled WGS sequence"/>
</dbReference>
<name>A0A101IQM1_9EURY</name>
<dbReference type="AlphaFoldDB" id="A0A101IQM1"/>
<evidence type="ECO:0000313" key="1">
    <source>
        <dbReference type="EMBL" id="KUK99593.1"/>
    </source>
</evidence>
<reference evidence="2" key="1">
    <citation type="journal article" date="2015" name="MBio">
        <title>Genome-Resolved Metagenomic Analysis Reveals Roles for Candidate Phyla and Other Microbial Community Members in Biogeochemical Transformations in Oil Reservoirs.</title>
        <authorList>
            <person name="Hu P."/>
            <person name="Tom L."/>
            <person name="Singh A."/>
            <person name="Thomas B.C."/>
            <person name="Baker B.J."/>
            <person name="Piceno Y.M."/>
            <person name="Andersen G.L."/>
            <person name="Banfield J.F."/>
        </authorList>
    </citation>
    <scope>NUCLEOTIDE SEQUENCE [LARGE SCALE GENOMIC DNA]</scope>
</reference>
<gene>
    <name evidence="1" type="ORF">XE10_1772</name>
</gene>
<comment type="caution">
    <text evidence="1">The sequence shown here is derived from an EMBL/GenBank/DDBJ whole genome shotgun (WGS) entry which is preliminary data.</text>
</comment>